<dbReference type="AlphaFoldDB" id="A0A1L4CY09"/>
<evidence type="ECO:0000313" key="6">
    <source>
        <dbReference type="Proteomes" id="UP000184731"/>
    </source>
</evidence>
<dbReference type="GO" id="GO:0052816">
    <property type="term" value="F:long-chain fatty acyl-CoA hydrolase activity"/>
    <property type="evidence" value="ECO:0007669"/>
    <property type="project" value="TreeGrafter"/>
</dbReference>
<gene>
    <name evidence="5" type="ORF">AXG55_02345</name>
</gene>
<dbReference type="GO" id="GO:0005829">
    <property type="term" value="C:cytosol"/>
    <property type="evidence" value="ECO:0007669"/>
    <property type="project" value="TreeGrafter"/>
</dbReference>
<evidence type="ECO:0000313" key="5">
    <source>
        <dbReference type="EMBL" id="APJ02820.1"/>
    </source>
</evidence>
<proteinExistence type="inferred from homology"/>
<dbReference type="GO" id="GO:0009062">
    <property type="term" value="P:fatty acid catabolic process"/>
    <property type="evidence" value="ECO:0007669"/>
    <property type="project" value="TreeGrafter"/>
</dbReference>
<dbReference type="InterPro" id="IPR040170">
    <property type="entry name" value="Cytosol_ACT"/>
</dbReference>
<dbReference type="Pfam" id="PF03061">
    <property type="entry name" value="4HBT"/>
    <property type="match status" value="1"/>
</dbReference>
<dbReference type="GO" id="GO:0006637">
    <property type="term" value="P:acyl-CoA metabolic process"/>
    <property type="evidence" value="ECO:0007669"/>
    <property type="project" value="TreeGrafter"/>
</dbReference>
<organism evidence="5 6">
    <name type="scientific">Silvanigrella aquatica</name>
    <dbReference type="NCBI Taxonomy" id="1915309"/>
    <lineage>
        <taxon>Bacteria</taxon>
        <taxon>Pseudomonadati</taxon>
        <taxon>Bdellovibrionota</taxon>
        <taxon>Oligoflexia</taxon>
        <taxon>Silvanigrellales</taxon>
        <taxon>Silvanigrellaceae</taxon>
        <taxon>Silvanigrella</taxon>
    </lineage>
</organism>
<dbReference type="PANTHER" id="PTHR11049">
    <property type="entry name" value="ACYL COENZYME A THIOESTER HYDROLASE"/>
    <property type="match status" value="1"/>
</dbReference>
<dbReference type="PANTHER" id="PTHR11049:SF24">
    <property type="entry name" value="CYTOSOLIC ACYL COENZYME A THIOESTER HYDROLASE"/>
    <property type="match status" value="1"/>
</dbReference>
<evidence type="ECO:0000256" key="2">
    <source>
        <dbReference type="ARBA" id="ARBA00022801"/>
    </source>
</evidence>
<name>A0A1L4CY09_9BACT</name>
<evidence type="ECO:0000259" key="4">
    <source>
        <dbReference type="PROSITE" id="PS51770"/>
    </source>
</evidence>
<dbReference type="SUPFAM" id="SSF54637">
    <property type="entry name" value="Thioesterase/thiol ester dehydrase-isomerase"/>
    <property type="match status" value="1"/>
</dbReference>
<evidence type="ECO:0000256" key="3">
    <source>
        <dbReference type="PROSITE-ProRule" id="PRU01106"/>
    </source>
</evidence>
<reference evidence="5 6" key="1">
    <citation type="submission" date="2016-10" db="EMBL/GenBank/DDBJ databases">
        <title>Silvanigrella aquatica sp. nov., isolated from a freshwater lake located in the Black Forest, Germany, description of Silvanigrellaceae fam. nov., Silvanigrellales ord. nov., reclassification of the order Bdellovibrionales in the class Oligoflexia, reclassification of the families Bacteriovoracaceae and Halobacteriovoraceae in the new order Bacteriovoracales ord. nov., and reclassification of the family Pseudobacteriovoracaceae in the order Oligoflexiales.</title>
        <authorList>
            <person name="Hahn M.W."/>
            <person name="Schmidt J."/>
            <person name="Koll U."/>
            <person name="Rohde M."/>
            <person name="Verbag S."/>
            <person name="Pitt A."/>
            <person name="Nakai R."/>
            <person name="Naganuma T."/>
            <person name="Lang E."/>
        </authorList>
    </citation>
    <scope>NUCLEOTIDE SEQUENCE [LARGE SCALE GENOMIC DNA]</scope>
    <source>
        <strain evidence="5 6">MWH-Nonnen-W8red</strain>
    </source>
</reference>
<dbReference type="CDD" id="cd03442">
    <property type="entry name" value="BFIT_BACH"/>
    <property type="match status" value="1"/>
</dbReference>
<dbReference type="OrthoDB" id="9809430at2"/>
<protein>
    <submittedName>
        <fullName evidence="5">Acyl-CoA thioesterase</fullName>
    </submittedName>
</protein>
<accession>A0A1L4CY09</accession>
<sequence>MEQTREQEIQERIQLSETKMIKCVFPDTTNHYNTLFGGTALNWMDEVAFITATRFSRKKMVTVSLDKTDFQKPIPGGSFADIHGIVTQVGNKSLKVQVQIFIEQMYSNKRELAVSGTFSMVALNEQGKTTSVI</sequence>
<dbReference type="KEGG" id="saqi:AXG55_02345"/>
<dbReference type="InterPro" id="IPR006683">
    <property type="entry name" value="Thioestr_dom"/>
</dbReference>
<dbReference type="STRING" id="1915309.AXG55_02345"/>
<dbReference type="RefSeq" id="WP_148696528.1">
    <property type="nucleotide sequence ID" value="NZ_CP017834.1"/>
</dbReference>
<dbReference type="Proteomes" id="UP000184731">
    <property type="component" value="Chromosome"/>
</dbReference>
<keyword evidence="6" id="KW-1185">Reference proteome</keyword>
<feature type="domain" description="HotDog ACOT-type" evidence="4">
    <location>
        <begin position="14"/>
        <end position="126"/>
    </location>
</feature>
<keyword evidence="2 3" id="KW-0378">Hydrolase</keyword>
<dbReference type="InterPro" id="IPR029069">
    <property type="entry name" value="HotDog_dom_sf"/>
</dbReference>
<dbReference type="EMBL" id="CP017834">
    <property type="protein sequence ID" value="APJ02820.1"/>
    <property type="molecule type" value="Genomic_DNA"/>
</dbReference>
<evidence type="ECO:0000256" key="1">
    <source>
        <dbReference type="ARBA" id="ARBA00010458"/>
    </source>
</evidence>
<dbReference type="PROSITE" id="PS51770">
    <property type="entry name" value="HOTDOG_ACOT"/>
    <property type="match status" value="1"/>
</dbReference>
<dbReference type="Gene3D" id="3.10.129.10">
    <property type="entry name" value="Hotdog Thioesterase"/>
    <property type="match status" value="1"/>
</dbReference>
<comment type="similarity">
    <text evidence="1">Belongs to the acyl coenzyme A hydrolase family.</text>
</comment>
<dbReference type="InterPro" id="IPR033120">
    <property type="entry name" value="HOTDOG_ACOT"/>
</dbReference>